<evidence type="ECO:0000256" key="2">
    <source>
        <dbReference type="SAM" id="SignalP"/>
    </source>
</evidence>
<proteinExistence type="predicted"/>
<dbReference type="STRING" id="1618665.UY55_C0005G0014"/>
<keyword evidence="2" id="KW-0732">Signal</keyword>
<accession>A0A0G1W7C7</accession>
<gene>
    <name evidence="3" type="ORF">UY55_C0005G0014</name>
</gene>
<evidence type="ECO:0000313" key="3">
    <source>
        <dbReference type="EMBL" id="KKW14666.1"/>
    </source>
</evidence>
<dbReference type="SUPFAM" id="SSF49899">
    <property type="entry name" value="Concanavalin A-like lectins/glucanases"/>
    <property type="match status" value="1"/>
</dbReference>
<evidence type="ECO:0008006" key="5">
    <source>
        <dbReference type="Google" id="ProtNLM"/>
    </source>
</evidence>
<dbReference type="AlphaFoldDB" id="A0A0G1W7C7"/>
<feature type="chain" id="PRO_5002540379" description="LamG domain-containing protein" evidence="2">
    <location>
        <begin position="28"/>
        <end position="451"/>
    </location>
</feature>
<dbReference type="Gene3D" id="2.60.120.200">
    <property type="match status" value="1"/>
</dbReference>
<name>A0A0G1W7C7_9BACT</name>
<feature type="signal peptide" evidence="2">
    <location>
        <begin position="1"/>
        <end position="27"/>
    </location>
</feature>
<organism evidence="3 4">
    <name type="scientific">Candidatus Jorgensenbacteria bacterium GW2011_GWB1_50_10</name>
    <dbReference type="NCBI Taxonomy" id="1618665"/>
    <lineage>
        <taxon>Bacteria</taxon>
        <taxon>Candidatus Joergenseniibacteriota</taxon>
    </lineage>
</organism>
<dbReference type="PATRIC" id="fig|1618665.3.peg.682"/>
<dbReference type="InterPro" id="IPR013320">
    <property type="entry name" value="ConA-like_dom_sf"/>
</dbReference>
<evidence type="ECO:0000313" key="4">
    <source>
        <dbReference type="Proteomes" id="UP000034224"/>
    </source>
</evidence>
<dbReference type="Proteomes" id="UP000034224">
    <property type="component" value="Unassembled WGS sequence"/>
</dbReference>
<evidence type="ECO:0000256" key="1">
    <source>
        <dbReference type="SAM" id="MobiDB-lite"/>
    </source>
</evidence>
<sequence length="451" mass="47046">MMANKRSITVLVVFMLLSLSALLPVQAIVPPSSGQQLWWRFTEGSGSTVADTSGNGYAGTFTNGPTWATGKVSGDYAAQFTGGTHEFVTTVLAPVGLSIVGNQVSVCAFLQTTHHPSDHEVIVEMGENEAGSYGLFFESDGAILWQTSAGGVHGATVGLWDGAWHIICGVYDGTLGSNQMTLWEDAVLDVNTGTATGSLGGNAHYFTAGGFHTSVAYQLGGSGGVANVAEVMVYNRALSAGEVHAIYDYGVQVVTTMTAVTTTTATSLSTTTVFSTSTSPTTTTVTSGSTSVSTSVSTSTRTSTVTSVSTTTSVRSTTTTSTATSPQPFTIQTNSSLISYSVSGNGLNITVSGPAGTVGHTKVALLKSFFNTSPIVYLDNGHANLIPPTTITNNSTHWTLDLYYHQSQHQISIVGNVFSIPEYPSEFITLLLGLTLIISLAVLKHKTVKSL</sequence>
<dbReference type="EMBL" id="LCQK01000005">
    <property type="protein sequence ID" value="KKW14666.1"/>
    <property type="molecule type" value="Genomic_DNA"/>
</dbReference>
<protein>
    <recommendedName>
        <fullName evidence="5">LamG domain-containing protein</fullName>
    </recommendedName>
</protein>
<comment type="caution">
    <text evidence="3">The sequence shown here is derived from an EMBL/GenBank/DDBJ whole genome shotgun (WGS) entry which is preliminary data.</text>
</comment>
<feature type="region of interest" description="Disordered" evidence="1">
    <location>
        <begin position="276"/>
        <end position="303"/>
    </location>
</feature>
<reference evidence="3 4" key="1">
    <citation type="journal article" date="2015" name="Nature">
        <title>rRNA introns, odd ribosomes, and small enigmatic genomes across a large radiation of phyla.</title>
        <authorList>
            <person name="Brown C.T."/>
            <person name="Hug L.A."/>
            <person name="Thomas B.C."/>
            <person name="Sharon I."/>
            <person name="Castelle C.J."/>
            <person name="Singh A."/>
            <person name="Wilkins M.J."/>
            <person name="Williams K.H."/>
            <person name="Banfield J.F."/>
        </authorList>
    </citation>
    <scope>NUCLEOTIDE SEQUENCE [LARGE SCALE GENOMIC DNA]</scope>
</reference>